<feature type="transmembrane region" description="Helical" evidence="1">
    <location>
        <begin position="120"/>
        <end position="145"/>
    </location>
</feature>
<dbReference type="Proteomes" id="UP000245999">
    <property type="component" value="Chromosome"/>
</dbReference>
<gene>
    <name evidence="2" type="ORF">DDQ68_09090</name>
</gene>
<feature type="transmembrane region" description="Helical" evidence="1">
    <location>
        <begin position="20"/>
        <end position="38"/>
    </location>
</feature>
<keyword evidence="1" id="KW-0472">Membrane</keyword>
<feature type="transmembrane region" description="Helical" evidence="1">
    <location>
        <begin position="93"/>
        <end position="114"/>
    </location>
</feature>
<name>A0A2Z3GW11_9BACT</name>
<evidence type="ECO:0000313" key="2">
    <source>
        <dbReference type="EMBL" id="AWM32920.1"/>
    </source>
</evidence>
<keyword evidence="3" id="KW-1185">Reference proteome</keyword>
<keyword evidence="1" id="KW-1133">Transmembrane helix</keyword>
<dbReference type="RefSeq" id="WP_109656014.1">
    <property type="nucleotide sequence ID" value="NZ_CP029145.1"/>
</dbReference>
<dbReference type="EMBL" id="CP029145">
    <property type="protein sequence ID" value="AWM32920.1"/>
    <property type="molecule type" value="Genomic_DNA"/>
</dbReference>
<dbReference type="KEGG" id="hnv:DDQ68_09090"/>
<dbReference type="OrthoDB" id="794540at2"/>
<sequence>MPHPTVCLRDVPGALAARSAMVTPAILVSACGALVLTTSQRLSRSLERVRAVAAALKPLRAAAAGAPPDADEHGYFTQQPGFSARRTRPLQRALASLYGALGIFVGSIVVIGAIEALALTAAWLLVLLALAGSGMFFYASVLLIWESRVALRDVGVETDYLVQHNPPA</sequence>
<dbReference type="AlphaFoldDB" id="A0A2Z3GW11"/>
<evidence type="ECO:0000256" key="1">
    <source>
        <dbReference type="SAM" id="Phobius"/>
    </source>
</evidence>
<keyword evidence="1" id="KW-0812">Transmembrane</keyword>
<organism evidence="2 3">
    <name type="scientific">Hymenobacter nivis</name>
    <dbReference type="NCBI Taxonomy" id="1850093"/>
    <lineage>
        <taxon>Bacteria</taxon>
        <taxon>Pseudomonadati</taxon>
        <taxon>Bacteroidota</taxon>
        <taxon>Cytophagia</taxon>
        <taxon>Cytophagales</taxon>
        <taxon>Hymenobacteraceae</taxon>
        <taxon>Hymenobacter</taxon>
    </lineage>
</organism>
<protein>
    <submittedName>
        <fullName evidence="2">DUF2721 domain-containing protein</fullName>
    </submittedName>
</protein>
<dbReference type="Pfam" id="PF11026">
    <property type="entry name" value="DUF2721"/>
    <property type="match status" value="1"/>
</dbReference>
<proteinExistence type="predicted"/>
<dbReference type="InterPro" id="IPR021279">
    <property type="entry name" value="DUF2721"/>
</dbReference>
<evidence type="ECO:0000313" key="3">
    <source>
        <dbReference type="Proteomes" id="UP000245999"/>
    </source>
</evidence>
<reference evidence="3" key="1">
    <citation type="submission" date="2018-04" db="EMBL/GenBank/DDBJ databases">
        <title>Complete genome of Antarctic heterotrophic bacterium Hymenobacter nivis.</title>
        <authorList>
            <person name="Terashima M."/>
        </authorList>
    </citation>
    <scope>NUCLEOTIDE SEQUENCE [LARGE SCALE GENOMIC DNA]</scope>
    <source>
        <strain evidence="3">NBRC 111535</strain>
    </source>
</reference>
<accession>A0A2Z3GW11</accession>